<dbReference type="InterPro" id="IPR035965">
    <property type="entry name" value="PAS-like_dom_sf"/>
</dbReference>
<proteinExistence type="predicted"/>
<dbReference type="SUPFAM" id="SSF55785">
    <property type="entry name" value="PYP-like sensor domain (PAS domain)"/>
    <property type="match status" value="1"/>
</dbReference>
<dbReference type="GO" id="GO:0004672">
    <property type="term" value="F:protein kinase activity"/>
    <property type="evidence" value="ECO:0007669"/>
    <property type="project" value="UniProtKB-ARBA"/>
</dbReference>
<dbReference type="NCBIfam" id="TIGR00254">
    <property type="entry name" value="GGDEF"/>
    <property type="match status" value="1"/>
</dbReference>
<dbReference type="Gene3D" id="3.30.450.20">
    <property type="entry name" value="PAS domain"/>
    <property type="match status" value="1"/>
</dbReference>
<evidence type="ECO:0000259" key="9">
    <source>
        <dbReference type="PROSITE" id="PS50894"/>
    </source>
</evidence>
<dbReference type="SMART" id="SM00267">
    <property type="entry name" value="GGDEF"/>
    <property type="match status" value="1"/>
</dbReference>
<keyword evidence="2" id="KW-0902">Two-component regulatory system</keyword>
<dbReference type="CDD" id="cd01949">
    <property type="entry name" value="GGDEF"/>
    <property type="match status" value="1"/>
</dbReference>
<feature type="non-terminal residue" evidence="10">
    <location>
        <position position="1"/>
    </location>
</feature>
<dbReference type="InterPro" id="IPR008207">
    <property type="entry name" value="Sig_transdc_His_kin_Hpt_dom"/>
</dbReference>
<evidence type="ECO:0000256" key="3">
    <source>
        <dbReference type="PROSITE-ProRule" id="PRU00110"/>
    </source>
</evidence>
<feature type="region of interest" description="Disordered" evidence="5">
    <location>
        <begin position="1"/>
        <end position="23"/>
    </location>
</feature>
<evidence type="ECO:0000256" key="2">
    <source>
        <dbReference type="ARBA" id="ARBA00023012"/>
    </source>
</evidence>
<evidence type="ECO:0000256" key="5">
    <source>
        <dbReference type="SAM" id="MobiDB-lite"/>
    </source>
</evidence>
<reference evidence="10" key="1">
    <citation type="journal article" date="2020" name="mSystems">
        <title>Genome- and Community-Level Interaction Insights into Carbon Utilization and Element Cycling Functions of Hydrothermarchaeota in Hydrothermal Sediment.</title>
        <authorList>
            <person name="Zhou Z."/>
            <person name="Liu Y."/>
            <person name="Xu W."/>
            <person name="Pan J."/>
            <person name="Luo Z.H."/>
            <person name="Li M."/>
        </authorList>
    </citation>
    <scope>NUCLEOTIDE SEQUENCE [LARGE SCALE GENOMIC DNA]</scope>
    <source>
        <strain evidence="10">HyVt-535</strain>
    </source>
</reference>
<evidence type="ECO:0000259" key="8">
    <source>
        <dbReference type="PROSITE" id="PS50887"/>
    </source>
</evidence>
<dbReference type="SUPFAM" id="SSF55073">
    <property type="entry name" value="Nucleotide cyclase"/>
    <property type="match status" value="1"/>
</dbReference>
<feature type="modified residue" description="Phosphohistidine" evidence="3">
    <location>
        <position position="396"/>
    </location>
</feature>
<evidence type="ECO:0000256" key="4">
    <source>
        <dbReference type="PROSITE-ProRule" id="PRU00169"/>
    </source>
</evidence>
<protein>
    <submittedName>
        <fullName evidence="10">Response regulator</fullName>
    </submittedName>
</protein>
<dbReference type="InterPro" id="IPR011006">
    <property type="entry name" value="CheY-like_superfamily"/>
</dbReference>
<feature type="domain" description="HPt" evidence="9">
    <location>
        <begin position="357"/>
        <end position="457"/>
    </location>
</feature>
<dbReference type="PROSITE" id="PS50110">
    <property type="entry name" value="RESPONSE_REGULATORY"/>
    <property type="match status" value="2"/>
</dbReference>
<evidence type="ECO:0000313" key="10">
    <source>
        <dbReference type="EMBL" id="HHH13318.1"/>
    </source>
</evidence>
<feature type="domain" description="Response regulatory" evidence="7">
    <location>
        <begin position="199"/>
        <end position="318"/>
    </location>
</feature>
<dbReference type="SUPFAM" id="SSF52172">
    <property type="entry name" value="CheY-like"/>
    <property type="match status" value="2"/>
</dbReference>
<dbReference type="GO" id="GO:0000160">
    <property type="term" value="P:phosphorelay signal transduction system"/>
    <property type="evidence" value="ECO:0007669"/>
    <property type="project" value="UniProtKB-KW"/>
</dbReference>
<evidence type="ECO:0000256" key="1">
    <source>
        <dbReference type="ARBA" id="ARBA00022553"/>
    </source>
</evidence>
<dbReference type="Gene3D" id="3.30.565.10">
    <property type="entry name" value="Histidine kinase-like ATPase, C-terminal domain"/>
    <property type="match status" value="1"/>
</dbReference>
<dbReference type="Pfam" id="PF00990">
    <property type="entry name" value="GGDEF"/>
    <property type="match status" value="1"/>
</dbReference>
<feature type="domain" description="Response regulatory" evidence="7">
    <location>
        <begin position="470"/>
        <end position="586"/>
    </location>
</feature>
<keyword evidence="1 4" id="KW-0597">Phosphoprotein</keyword>
<dbReference type="InterPro" id="IPR005467">
    <property type="entry name" value="His_kinase_dom"/>
</dbReference>
<dbReference type="Gene3D" id="3.30.70.270">
    <property type="match status" value="1"/>
</dbReference>
<dbReference type="Proteomes" id="UP000886100">
    <property type="component" value="Unassembled WGS sequence"/>
</dbReference>
<dbReference type="EMBL" id="DROM01000227">
    <property type="protein sequence ID" value="HHH13318.1"/>
    <property type="molecule type" value="Genomic_DNA"/>
</dbReference>
<dbReference type="SUPFAM" id="SSF55874">
    <property type="entry name" value="ATPase domain of HSP90 chaperone/DNA topoisomerase II/histidine kinase"/>
    <property type="match status" value="1"/>
</dbReference>
<dbReference type="GO" id="GO:0005524">
    <property type="term" value="F:ATP binding"/>
    <property type="evidence" value="ECO:0007669"/>
    <property type="project" value="UniProtKB-KW"/>
</dbReference>
<gene>
    <name evidence="10" type="ORF">ENJ98_03700</name>
</gene>
<dbReference type="PANTHER" id="PTHR45339:SF6">
    <property type="entry name" value="SENSORY HISTIDINE PROTEIN KINASE"/>
    <property type="match status" value="1"/>
</dbReference>
<dbReference type="Gene3D" id="3.40.50.2300">
    <property type="match status" value="2"/>
</dbReference>
<dbReference type="InterPro" id="IPR001789">
    <property type="entry name" value="Sig_transdc_resp-reg_receiver"/>
</dbReference>
<organism evidence="10">
    <name type="scientific">Thiolapillus brandeum</name>
    <dbReference type="NCBI Taxonomy" id="1076588"/>
    <lineage>
        <taxon>Bacteria</taxon>
        <taxon>Pseudomonadati</taxon>
        <taxon>Pseudomonadota</taxon>
        <taxon>Gammaproteobacteria</taxon>
        <taxon>Chromatiales</taxon>
        <taxon>Sedimenticolaceae</taxon>
        <taxon>Thiolapillus</taxon>
    </lineage>
</organism>
<dbReference type="GO" id="GO:0005886">
    <property type="term" value="C:plasma membrane"/>
    <property type="evidence" value="ECO:0007669"/>
    <property type="project" value="UniProtKB-SubCell"/>
</dbReference>
<sequence length="797" mass="89451">EMVQQTFHRTRLESGDPTPEEEEFDLHRVVEEAIQPSKSLAPHHGMALHSKLSSDLPERVVGDPLRLSQLLEGMLQAAFRLAHDGEVHFEARRKEGGGTRYRVEFRVCLKGEEIPHDQRAMLFDSLNGKPLANMELLAPQNRDLVISNRLAELLGGSFELAEDLEGNPCFILDLPLKRPPPARRPEPPAENVQPTPKARVLLVEDNAVNQMITLSMLKALGCEVELAKGGEEAVAKAGQQRFDLIFMDCHMPGTDGFAASRRIREQERSEDRSRTPIIALTADIHDGIREHCQRTGMDDYISKPYSREDLARALARWLSGRETPETAPAEPAASPQQEQVLDKARLDSLRSMGHERGASLLEKAARYYIDHTPEELGRLRQAIEDGMAEQIRLIAHNLKSSSDMLGATGIAREFGRLEKMALEHRLEEAPQRLQAAEKLLPVVMEALEEALQADDAQVKPVPEQVEANGRILLVDDDPAFRLVTAASLREAGFVVTEATNGKDALATIATDPPELILLDALMEDIDGFEICARIQQDPGTRQIPVLMVTGLDDIDSVHKAFQAGAAGFITKPVNYPVLIHRIRFQLRVARESVELRESREQLAMAQQLARLGHWRWEPAKARFEVSEQLARICELDLDHWESSLENFIGLVDPEDREQLRLNIRLALEEGSIKPLDYRIVTAGGRRLYIHQELTMPAPGTLLGTVQDITRQYESEQKIRKLAYSDELTGLASRSYFQRHLEDTINIAGRHQEKFSLLYLDLDSFKDINDTLGHDVGDELLKVVAGRLSKVLRKTDFA</sequence>
<dbReference type="InterPro" id="IPR000160">
    <property type="entry name" value="GGDEF_dom"/>
</dbReference>
<evidence type="ECO:0000259" key="6">
    <source>
        <dbReference type="PROSITE" id="PS50109"/>
    </source>
</evidence>
<dbReference type="PROSITE" id="PS50894">
    <property type="entry name" value="HPT"/>
    <property type="match status" value="1"/>
</dbReference>
<dbReference type="SUPFAM" id="SSF47226">
    <property type="entry name" value="Histidine-containing phosphotransfer domain, HPT domain"/>
    <property type="match status" value="1"/>
</dbReference>
<dbReference type="SMART" id="SM00448">
    <property type="entry name" value="REC"/>
    <property type="match status" value="2"/>
</dbReference>
<dbReference type="CDD" id="cd17546">
    <property type="entry name" value="REC_hyHK_CKI1_RcsC-like"/>
    <property type="match status" value="1"/>
</dbReference>
<dbReference type="InterPro" id="IPR043128">
    <property type="entry name" value="Rev_trsase/Diguanyl_cyclase"/>
</dbReference>
<dbReference type="PROSITE" id="PS50109">
    <property type="entry name" value="HIS_KIN"/>
    <property type="match status" value="1"/>
</dbReference>
<dbReference type="Pfam" id="PF01627">
    <property type="entry name" value="Hpt"/>
    <property type="match status" value="1"/>
</dbReference>
<comment type="caution">
    <text evidence="10">The sequence shown here is derived from an EMBL/GenBank/DDBJ whole genome shotgun (WGS) entry which is preliminary data.</text>
</comment>
<evidence type="ECO:0000259" key="7">
    <source>
        <dbReference type="PROSITE" id="PS50110"/>
    </source>
</evidence>
<dbReference type="PANTHER" id="PTHR45339">
    <property type="entry name" value="HYBRID SIGNAL TRANSDUCTION HISTIDINE KINASE J"/>
    <property type="match status" value="1"/>
</dbReference>
<feature type="domain" description="Histidine kinase" evidence="6">
    <location>
        <begin position="1"/>
        <end position="178"/>
    </location>
</feature>
<dbReference type="Gene3D" id="1.20.120.160">
    <property type="entry name" value="HPT domain"/>
    <property type="match status" value="1"/>
</dbReference>
<dbReference type="InterPro" id="IPR036890">
    <property type="entry name" value="HATPase_C_sf"/>
</dbReference>
<feature type="non-terminal residue" evidence="10">
    <location>
        <position position="797"/>
    </location>
</feature>
<feature type="modified residue" description="4-aspartylphosphate" evidence="4">
    <location>
        <position position="519"/>
    </location>
</feature>
<dbReference type="Pfam" id="PF00072">
    <property type="entry name" value="Response_reg"/>
    <property type="match status" value="2"/>
</dbReference>
<feature type="domain" description="GGDEF" evidence="8">
    <location>
        <begin position="752"/>
        <end position="797"/>
    </location>
</feature>
<name>A0A7C5MV35_9GAMM</name>
<dbReference type="PROSITE" id="PS50887">
    <property type="entry name" value="GGDEF"/>
    <property type="match status" value="1"/>
</dbReference>
<accession>A0A7C5MV35</accession>
<dbReference type="AlphaFoldDB" id="A0A7C5MV35"/>
<feature type="modified residue" description="4-aspartylphosphate" evidence="4">
    <location>
        <position position="248"/>
    </location>
</feature>
<dbReference type="InterPro" id="IPR036641">
    <property type="entry name" value="HPT_dom_sf"/>
</dbReference>
<dbReference type="InterPro" id="IPR029787">
    <property type="entry name" value="Nucleotide_cyclase"/>
</dbReference>